<evidence type="ECO:0000256" key="1">
    <source>
        <dbReference type="ARBA" id="ARBA00006432"/>
    </source>
</evidence>
<dbReference type="Proteomes" id="UP000267081">
    <property type="component" value="Unassembled WGS sequence"/>
</dbReference>
<dbReference type="InterPro" id="IPR051087">
    <property type="entry name" value="Mitochondrial_ACSM"/>
</dbReference>
<evidence type="ECO:0000313" key="7">
    <source>
        <dbReference type="EMBL" id="RSD12041.1"/>
    </source>
</evidence>
<reference evidence="7 8" key="1">
    <citation type="submission" date="2018-12" db="EMBL/GenBank/DDBJ databases">
        <title>Amycolatopsis eburnea sp. nov. actinomycete associate with arbuscular mycorrhiza fungal spore.</title>
        <authorList>
            <person name="Lumyong S."/>
            <person name="Chaiya L."/>
        </authorList>
    </citation>
    <scope>NUCLEOTIDE SEQUENCE [LARGE SCALE GENOMIC DNA]</scope>
    <source>
        <strain evidence="7 8">GLM-1</strain>
    </source>
</reference>
<keyword evidence="8" id="KW-1185">Reference proteome</keyword>
<dbReference type="InterPro" id="IPR042099">
    <property type="entry name" value="ANL_N_sf"/>
</dbReference>
<protein>
    <submittedName>
        <fullName evidence="7">AMP-dependent synthetase</fullName>
    </submittedName>
</protein>
<dbReference type="PANTHER" id="PTHR43605">
    <property type="entry name" value="ACYL-COENZYME A SYNTHETASE"/>
    <property type="match status" value="1"/>
</dbReference>
<dbReference type="GO" id="GO:0004321">
    <property type="term" value="F:fatty-acyl-CoA synthase activity"/>
    <property type="evidence" value="ECO:0007669"/>
    <property type="project" value="TreeGrafter"/>
</dbReference>
<dbReference type="EMBL" id="RSEC01000059">
    <property type="protein sequence ID" value="RSD12041.1"/>
    <property type="molecule type" value="Genomic_DNA"/>
</dbReference>
<accession>A0A427T275</accession>
<dbReference type="GO" id="GO:0006633">
    <property type="term" value="P:fatty acid biosynthetic process"/>
    <property type="evidence" value="ECO:0007669"/>
    <property type="project" value="TreeGrafter"/>
</dbReference>
<dbReference type="SUPFAM" id="SSF56801">
    <property type="entry name" value="Acetyl-CoA synthetase-like"/>
    <property type="match status" value="1"/>
</dbReference>
<evidence type="ECO:0000256" key="2">
    <source>
        <dbReference type="ARBA" id="ARBA00022598"/>
    </source>
</evidence>
<dbReference type="GO" id="GO:0016405">
    <property type="term" value="F:CoA-ligase activity"/>
    <property type="evidence" value="ECO:0007669"/>
    <property type="project" value="UniProtKB-ARBA"/>
</dbReference>
<keyword evidence="4" id="KW-0067">ATP-binding</keyword>
<keyword evidence="2" id="KW-0436">Ligase</keyword>
<keyword evidence="3" id="KW-0547">Nucleotide-binding</keyword>
<sequence length="561" mass="61961">MTAEPFRSARRFLLDHREDHDTAVTGFRWPELAEFNWALDWFDALAADPESATRPALWLVEEDGSEAKYTFAELAERSNRVANWLRAQGVRRGERLLLMLGNQVELWEVLLAAMKLGAVVIPASTLLGPADLPDRVTRGRVRHVVARDRDTAKFPDGGYTRIAVGEPADGWLDFAQAYESEPVFTPDGPTAASDTLLLYFTSGTTALPKLVEHTHASYPVGHLSTMYWIGLEPGDVHLNISSPGWAKHAWSNVFAPWNAGATVFIFNYERFDGKALLAQMDRCGVTSFCAPPTVWRMLIQADLTALRTPPKKVVGAGEPLNPEVIEQVERAWGVTIRDGFGQTETTVQIANAPGQRVKPGSMGRPMPGYPVVLVDPATGEPGDEGEICLDLRERPLGLMAGYRDDPERTAEVMRGGFYHTGDVGSRDEDGYLTYVGRADDVFKASDYRISPFELESVLLEHEAVAEAAVVPSPDPVRLAVPKAYVVLAGGHQPDADTAAAILRYAREHLAPYKRIRRLEFADLPKTISGKIRRVELREREEKLHAGEGPVEGEYAERDLIG</sequence>
<dbReference type="GO" id="GO:0005524">
    <property type="term" value="F:ATP binding"/>
    <property type="evidence" value="ECO:0007669"/>
    <property type="project" value="UniProtKB-KW"/>
</dbReference>
<gene>
    <name evidence="7" type="ORF">EIY87_35520</name>
</gene>
<evidence type="ECO:0000259" key="5">
    <source>
        <dbReference type="Pfam" id="PF00501"/>
    </source>
</evidence>
<proteinExistence type="inferred from homology"/>
<dbReference type="Gene3D" id="3.40.50.12780">
    <property type="entry name" value="N-terminal domain of ligase-like"/>
    <property type="match status" value="1"/>
</dbReference>
<dbReference type="AlphaFoldDB" id="A0A427T275"/>
<dbReference type="GO" id="GO:0015645">
    <property type="term" value="F:fatty acid ligase activity"/>
    <property type="evidence" value="ECO:0007669"/>
    <property type="project" value="TreeGrafter"/>
</dbReference>
<evidence type="ECO:0000313" key="8">
    <source>
        <dbReference type="Proteomes" id="UP000267081"/>
    </source>
</evidence>
<dbReference type="InterPro" id="IPR045851">
    <property type="entry name" value="AMP-bd_C_sf"/>
</dbReference>
<name>A0A427T275_9PSEU</name>
<dbReference type="FunFam" id="3.30.300.30:FF:000028">
    <property type="entry name" value="AMP-dependent synthetase"/>
    <property type="match status" value="1"/>
</dbReference>
<dbReference type="Pfam" id="PF00501">
    <property type="entry name" value="AMP-binding"/>
    <property type="match status" value="1"/>
</dbReference>
<feature type="domain" description="AMP-dependent synthetase/ligase" evidence="5">
    <location>
        <begin position="54"/>
        <end position="402"/>
    </location>
</feature>
<dbReference type="OrthoDB" id="9803968at2"/>
<dbReference type="Pfam" id="PF13193">
    <property type="entry name" value="AMP-binding_C"/>
    <property type="match status" value="1"/>
</dbReference>
<dbReference type="InterPro" id="IPR000873">
    <property type="entry name" value="AMP-dep_synth/lig_dom"/>
</dbReference>
<comment type="caution">
    <text evidence="7">The sequence shown here is derived from an EMBL/GenBank/DDBJ whole genome shotgun (WGS) entry which is preliminary data.</text>
</comment>
<dbReference type="RefSeq" id="WP_125314266.1">
    <property type="nucleotide sequence ID" value="NZ_RSEC01000059.1"/>
</dbReference>
<evidence type="ECO:0000256" key="4">
    <source>
        <dbReference type="ARBA" id="ARBA00022840"/>
    </source>
</evidence>
<dbReference type="PANTHER" id="PTHR43605:SF10">
    <property type="entry name" value="ACYL-COA SYNTHETASE MEDIUM CHAIN FAMILY MEMBER 3"/>
    <property type="match status" value="1"/>
</dbReference>
<dbReference type="InterPro" id="IPR025110">
    <property type="entry name" value="AMP-bd_C"/>
</dbReference>
<feature type="domain" description="AMP-binding enzyme C-terminal" evidence="6">
    <location>
        <begin position="453"/>
        <end position="530"/>
    </location>
</feature>
<organism evidence="7 8">
    <name type="scientific">Amycolatopsis eburnea</name>
    <dbReference type="NCBI Taxonomy" id="2267691"/>
    <lineage>
        <taxon>Bacteria</taxon>
        <taxon>Bacillati</taxon>
        <taxon>Actinomycetota</taxon>
        <taxon>Actinomycetes</taxon>
        <taxon>Pseudonocardiales</taxon>
        <taxon>Pseudonocardiaceae</taxon>
        <taxon>Amycolatopsis</taxon>
    </lineage>
</organism>
<evidence type="ECO:0000256" key="3">
    <source>
        <dbReference type="ARBA" id="ARBA00022741"/>
    </source>
</evidence>
<evidence type="ECO:0000259" key="6">
    <source>
        <dbReference type="Pfam" id="PF13193"/>
    </source>
</evidence>
<dbReference type="GO" id="GO:0006637">
    <property type="term" value="P:acyl-CoA metabolic process"/>
    <property type="evidence" value="ECO:0007669"/>
    <property type="project" value="TreeGrafter"/>
</dbReference>
<dbReference type="Gene3D" id="3.30.300.30">
    <property type="match status" value="1"/>
</dbReference>
<comment type="similarity">
    <text evidence="1">Belongs to the ATP-dependent AMP-binding enzyme family.</text>
</comment>